<feature type="transmembrane region" description="Helical" evidence="8">
    <location>
        <begin position="175"/>
        <end position="194"/>
    </location>
</feature>
<evidence type="ECO:0000256" key="4">
    <source>
        <dbReference type="ARBA" id="ARBA00022475"/>
    </source>
</evidence>
<comment type="subcellular location">
    <subcellularLocation>
        <location evidence="1 8">Cell membrane</location>
        <topology evidence="1 8">Multi-pass membrane protein</topology>
    </subcellularLocation>
</comment>
<gene>
    <name evidence="9" type="ORF">ACFPOB_22080</name>
</gene>
<comment type="caution">
    <text evidence="9">The sequence shown here is derived from an EMBL/GenBank/DDBJ whole genome shotgun (WGS) entry which is preliminary data.</text>
</comment>
<evidence type="ECO:0000256" key="5">
    <source>
        <dbReference type="ARBA" id="ARBA00022692"/>
    </source>
</evidence>
<evidence type="ECO:0000313" key="9">
    <source>
        <dbReference type="EMBL" id="MFC5422259.1"/>
    </source>
</evidence>
<protein>
    <recommendedName>
        <fullName evidence="8">Probable membrane transporter protein</fullName>
    </recommendedName>
</protein>
<name>A0ABW0IVN0_9HYPH</name>
<feature type="transmembrane region" description="Helical" evidence="8">
    <location>
        <begin position="77"/>
        <end position="100"/>
    </location>
</feature>
<dbReference type="RefSeq" id="WP_377800537.1">
    <property type="nucleotide sequence ID" value="NZ_JBHSLW010000037.1"/>
</dbReference>
<evidence type="ECO:0000256" key="2">
    <source>
        <dbReference type="ARBA" id="ARBA00009142"/>
    </source>
</evidence>
<keyword evidence="10" id="KW-1185">Reference proteome</keyword>
<evidence type="ECO:0000256" key="7">
    <source>
        <dbReference type="ARBA" id="ARBA00023136"/>
    </source>
</evidence>
<keyword evidence="6 8" id="KW-1133">Transmembrane helix</keyword>
<proteinExistence type="inferred from homology"/>
<evidence type="ECO:0000256" key="1">
    <source>
        <dbReference type="ARBA" id="ARBA00004651"/>
    </source>
</evidence>
<sequence length="299" mass="31963">MNSGLAVWGPDLARDRAHVRRLRASTAISDFQRNRMGCAAHLAFAGAMTFDLTFFAVMVPAVVLMGLSKGGFAGLSLLSLPLMALIVSPVQAAAIMLPILIIQDIVSVWSYRRDFDRRNLATLIPGMLLGVLAGYLLAAKVSDAAVGLAVGVISIGFALRRLLAGKATAQPVTRANYATGTLWGAICGFTSMIAHAGGPPFQIYVMPQRLPPAVFVGTGALFFALMNWIKVLPYFVLGQFSPQNLTASAALAPVAILSTIAGVWLVRRVPAERFYTIIYWLLTAVGVKLVFDGLRPLFG</sequence>
<dbReference type="PANTHER" id="PTHR30269:SF37">
    <property type="entry name" value="MEMBRANE TRANSPORTER PROTEIN"/>
    <property type="match status" value="1"/>
</dbReference>
<evidence type="ECO:0000256" key="3">
    <source>
        <dbReference type="ARBA" id="ARBA00022448"/>
    </source>
</evidence>
<reference evidence="10" key="1">
    <citation type="journal article" date="2019" name="Int. J. Syst. Evol. Microbiol.">
        <title>The Global Catalogue of Microorganisms (GCM) 10K type strain sequencing project: providing services to taxonomists for standard genome sequencing and annotation.</title>
        <authorList>
            <consortium name="The Broad Institute Genomics Platform"/>
            <consortium name="The Broad Institute Genome Sequencing Center for Infectious Disease"/>
            <person name="Wu L."/>
            <person name="Ma J."/>
        </authorList>
    </citation>
    <scope>NUCLEOTIDE SEQUENCE [LARGE SCALE GENOMIC DNA]</scope>
    <source>
        <strain evidence="10">NCAIM B.01391</strain>
    </source>
</reference>
<feature type="transmembrane region" description="Helical" evidence="8">
    <location>
        <begin position="120"/>
        <end position="138"/>
    </location>
</feature>
<dbReference type="Proteomes" id="UP001596053">
    <property type="component" value="Unassembled WGS sequence"/>
</dbReference>
<keyword evidence="3" id="KW-0813">Transport</keyword>
<accession>A0ABW0IVN0</accession>
<dbReference type="Pfam" id="PF01925">
    <property type="entry name" value="TauE"/>
    <property type="match status" value="1"/>
</dbReference>
<feature type="transmembrane region" description="Helical" evidence="8">
    <location>
        <begin position="214"/>
        <end position="237"/>
    </location>
</feature>
<evidence type="ECO:0000313" key="10">
    <source>
        <dbReference type="Proteomes" id="UP001596053"/>
    </source>
</evidence>
<organism evidence="9 10">
    <name type="scientific">Bosea eneae</name>
    <dbReference type="NCBI Taxonomy" id="151454"/>
    <lineage>
        <taxon>Bacteria</taxon>
        <taxon>Pseudomonadati</taxon>
        <taxon>Pseudomonadota</taxon>
        <taxon>Alphaproteobacteria</taxon>
        <taxon>Hyphomicrobiales</taxon>
        <taxon>Boseaceae</taxon>
        <taxon>Bosea</taxon>
    </lineage>
</organism>
<dbReference type="PANTHER" id="PTHR30269">
    <property type="entry name" value="TRANSMEMBRANE PROTEIN YFCA"/>
    <property type="match status" value="1"/>
</dbReference>
<dbReference type="InterPro" id="IPR002781">
    <property type="entry name" value="TM_pro_TauE-like"/>
</dbReference>
<keyword evidence="7 8" id="KW-0472">Membrane</keyword>
<keyword evidence="4 8" id="KW-1003">Cell membrane</keyword>
<evidence type="ECO:0000256" key="6">
    <source>
        <dbReference type="ARBA" id="ARBA00022989"/>
    </source>
</evidence>
<dbReference type="InterPro" id="IPR052017">
    <property type="entry name" value="TSUP"/>
</dbReference>
<feature type="transmembrane region" description="Helical" evidence="8">
    <location>
        <begin position="42"/>
        <end position="65"/>
    </location>
</feature>
<dbReference type="EMBL" id="JBHSLW010000037">
    <property type="protein sequence ID" value="MFC5422259.1"/>
    <property type="molecule type" value="Genomic_DNA"/>
</dbReference>
<feature type="transmembrane region" description="Helical" evidence="8">
    <location>
        <begin position="144"/>
        <end position="163"/>
    </location>
</feature>
<comment type="similarity">
    <text evidence="2 8">Belongs to the 4-toluene sulfonate uptake permease (TSUP) (TC 2.A.102) family.</text>
</comment>
<evidence type="ECO:0000256" key="8">
    <source>
        <dbReference type="RuleBase" id="RU363041"/>
    </source>
</evidence>
<feature type="transmembrane region" description="Helical" evidence="8">
    <location>
        <begin position="273"/>
        <end position="291"/>
    </location>
</feature>
<keyword evidence="5 8" id="KW-0812">Transmembrane</keyword>
<feature type="transmembrane region" description="Helical" evidence="8">
    <location>
        <begin position="249"/>
        <end position="267"/>
    </location>
</feature>